<name>A0A4R6QLD0_9BURK</name>
<dbReference type="InParanoid" id="A0A4R6QLD0"/>
<dbReference type="Pfam" id="PF09994">
    <property type="entry name" value="T6SS_Tle1-like_cat"/>
    <property type="match status" value="1"/>
</dbReference>
<dbReference type="EMBL" id="SNXS01000004">
    <property type="protein sequence ID" value="TDP64213.1"/>
    <property type="molecule type" value="Genomic_DNA"/>
</dbReference>
<gene>
    <name evidence="2" type="ORF">DES47_104502</name>
</gene>
<dbReference type="Proteomes" id="UP000295361">
    <property type="component" value="Unassembled WGS sequence"/>
</dbReference>
<accession>A0A4R6QLD0</accession>
<sequence length="368" mass="41503">MTRDLIICCDGTGNQFGDRNSNIVKLHDCLVSGNANVIAFYDAGVGTFGLREVLFQWQQLIPRVAGLAFGWGYRHMVERAYRCIAEHYRPGDRVWLFGFSRGAYIARVVAGMLKGIGLLERHNLHLFDYAFRLYERSMKRSDADDAGFATLKRFGKQFCRPCPVHCLGLFDTVKSVGWFRRWTVLPWTASNDSVAHVRHAVSIDERRCFFRTNLWGTPGRSDVREVWFAGVHSDVGGGYPEAESGLSKISLHWMLEQSRALGLPLDEARVSRLLGGGGRYVAPNPGAAQHQSLTGAWWLAEALLPRRQIDRLGRNQGTRWPLLNWSLLGQPRAIAPESKIHISVQQHQQLRASYNPPNLPAEPHFVAQ</sequence>
<dbReference type="OrthoDB" id="4378831at2"/>
<dbReference type="Gene3D" id="3.40.50.1820">
    <property type="entry name" value="alpha/beta hydrolase"/>
    <property type="match status" value="1"/>
</dbReference>
<evidence type="ECO:0000313" key="3">
    <source>
        <dbReference type="Proteomes" id="UP000295361"/>
    </source>
</evidence>
<dbReference type="PANTHER" id="PTHR33840:SF1">
    <property type="entry name" value="TLE1 PHOSPHOLIPASE DOMAIN-CONTAINING PROTEIN"/>
    <property type="match status" value="1"/>
</dbReference>
<keyword evidence="3" id="KW-1185">Reference proteome</keyword>
<evidence type="ECO:0000259" key="1">
    <source>
        <dbReference type="Pfam" id="PF09994"/>
    </source>
</evidence>
<dbReference type="RefSeq" id="WP_133702037.1">
    <property type="nucleotide sequence ID" value="NZ_SNXS01000004.1"/>
</dbReference>
<organism evidence="2 3">
    <name type="scientific">Roseateles toxinivorans</name>
    <dbReference type="NCBI Taxonomy" id="270368"/>
    <lineage>
        <taxon>Bacteria</taxon>
        <taxon>Pseudomonadati</taxon>
        <taxon>Pseudomonadota</taxon>
        <taxon>Betaproteobacteria</taxon>
        <taxon>Burkholderiales</taxon>
        <taxon>Sphaerotilaceae</taxon>
        <taxon>Roseateles</taxon>
    </lineage>
</organism>
<evidence type="ECO:0000313" key="2">
    <source>
        <dbReference type="EMBL" id="TDP64213.1"/>
    </source>
</evidence>
<dbReference type="SUPFAM" id="SSF53474">
    <property type="entry name" value="alpha/beta-Hydrolases"/>
    <property type="match status" value="1"/>
</dbReference>
<dbReference type="PANTHER" id="PTHR33840">
    <property type="match status" value="1"/>
</dbReference>
<protein>
    <submittedName>
        <fullName evidence="2">Uncharacterized protein (DUF2235 family)</fullName>
    </submittedName>
</protein>
<dbReference type="AlphaFoldDB" id="A0A4R6QLD0"/>
<comment type="caution">
    <text evidence="2">The sequence shown here is derived from an EMBL/GenBank/DDBJ whole genome shotgun (WGS) entry which is preliminary data.</text>
</comment>
<reference evidence="2 3" key="1">
    <citation type="submission" date="2019-03" db="EMBL/GenBank/DDBJ databases">
        <title>Genomic Encyclopedia of Type Strains, Phase IV (KMG-IV): sequencing the most valuable type-strain genomes for metagenomic binning, comparative biology and taxonomic classification.</title>
        <authorList>
            <person name="Goeker M."/>
        </authorList>
    </citation>
    <scope>NUCLEOTIDE SEQUENCE [LARGE SCALE GENOMIC DNA]</scope>
    <source>
        <strain evidence="2 3">DSM 16998</strain>
    </source>
</reference>
<feature type="domain" description="T6SS Phospholipase effector Tle1-like catalytic" evidence="1">
    <location>
        <begin position="3"/>
        <end position="257"/>
    </location>
</feature>
<proteinExistence type="predicted"/>
<dbReference type="InterPro" id="IPR018712">
    <property type="entry name" value="Tle1-like_cat"/>
</dbReference>
<dbReference type="InterPro" id="IPR029058">
    <property type="entry name" value="AB_hydrolase_fold"/>
</dbReference>